<accession>A0A7Y8ATE3</accession>
<sequence length="121" mass="14327">MKLKPCLSITQGLLFTYCIENSHSPEREKLIASKNINRESDLKELFEKLTKPEFMKYKHDERQWHIDTLQHFLAAGDSFDSVFHLFDTYFKDEILDQREFMKILLSCLLTYDAEATINEST</sequence>
<evidence type="ECO:0000313" key="1">
    <source>
        <dbReference type="EMBL" id="NWD39971.1"/>
    </source>
</evidence>
<dbReference type="AlphaFoldDB" id="A0A7Y8ATE3"/>
<reference evidence="1 2" key="1">
    <citation type="submission" date="2020-04" db="EMBL/GenBank/DDBJ databases">
        <title>Molecular characterization of pseudomonads from Agaricus bisporus reveal novel blotch 2 pathogens in Western Europe.</title>
        <authorList>
            <person name="Taparia T."/>
            <person name="Krijger M."/>
            <person name="Haynes E."/>
            <person name="Elpinstone J.G."/>
            <person name="Noble R."/>
            <person name="Van Der Wolf J."/>
        </authorList>
    </citation>
    <scope>NUCLEOTIDE SEQUENCE [LARGE SCALE GENOMIC DNA]</scope>
    <source>
        <strain evidence="1 2">IPO3746</strain>
    </source>
</reference>
<evidence type="ECO:0000313" key="2">
    <source>
        <dbReference type="Proteomes" id="UP000549134"/>
    </source>
</evidence>
<name>A0A7Y8ATE3_PSETO</name>
<organism evidence="1 2">
    <name type="scientific">Pseudomonas tolaasii</name>
    <dbReference type="NCBI Taxonomy" id="29442"/>
    <lineage>
        <taxon>Bacteria</taxon>
        <taxon>Pseudomonadati</taxon>
        <taxon>Pseudomonadota</taxon>
        <taxon>Gammaproteobacteria</taxon>
        <taxon>Pseudomonadales</taxon>
        <taxon>Pseudomonadaceae</taxon>
        <taxon>Pseudomonas</taxon>
    </lineage>
</organism>
<dbReference type="RefSeq" id="WP_016974724.1">
    <property type="nucleotide sequence ID" value="NZ_CP020369.1"/>
</dbReference>
<protein>
    <submittedName>
        <fullName evidence="1">Uncharacterized protein</fullName>
    </submittedName>
</protein>
<gene>
    <name evidence="1" type="ORF">HX787_29350</name>
</gene>
<dbReference type="Proteomes" id="UP000549134">
    <property type="component" value="Unassembled WGS sequence"/>
</dbReference>
<dbReference type="EMBL" id="JACAQK010000035">
    <property type="protein sequence ID" value="NWD39971.1"/>
    <property type="molecule type" value="Genomic_DNA"/>
</dbReference>
<proteinExistence type="predicted"/>
<dbReference type="GeneID" id="55848345"/>
<comment type="caution">
    <text evidence="1">The sequence shown here is derived from an EMBL/GenBank/DDBJ whole genome shotgun (WGS) entry which is preliminary data.</text>
</comment>